<evidence type="ECO:0000313" key="1">
    <source>
        <dbReference type="EMBL" id="TCO84443.1"/>
    </source>
</evidence>
<gene>
    <name evidence="1" type="ORF">EV212_10744</name>
</gene>
<dbReference type="OrthoDB" id="2054077at2"/>
<dbReference type="EMBL" id="SLXA01000007">
    <property type="protein sequence ID" value="TCO84443.1"/>
    <property type="molecule type" value="Genomic_DNA"/>
</dbReference>
<dbReference type="RefSeq" id="WP_132091605.1">
    <property type="nucleotide sequence ID" value="NZ_JANKAQ010000006.1"/>
</dbReference>
<accession>A0A4R2LAP4</accession>
<protein>
    <submittedName>
        <fullName evidence="1">Uncharacterized protein</fullName>
    </submittedName>
</protein>
<keyword evidence="2" id="KW-1185">Reference proteome</keyword>
<comment type="caution">
    <text evidence="1">The sequence shown here is derived from an EMBL/GenBank/DDBJ whole genome shotgun (WGS) entry which is preliminary data.</text>
</comment>
<sequence>MAAKDMEEIAAYMKTMRFRKKFIGGVDETDVWRQLEKLQKEYQSAFEAQREQSRALIREREAIIAGLKQQLTGGTRSRGGVNG</sequence>
<dbReference type="Proteomes" id="UP000295711">
    <property type="component" value="Unassembled WGS sequence"/>
</dbReference>
<dbReference type="AlphaFoldDB" id="A0A4R2LAP4"/>
<evidence type="ECO:0000313" key="2">
    <source>
        <dbReference type="Proteomes" id="UP000295711"/>
    </source>
</evidence>
<proteinExistence type="predicted"/>
<organism evidence="1 2">
    <name type="scientific">Frisingicoccus caecimuris</name>
    <dbReference type="NCBI Taxonomy" id="1796636"/>
    <lineage>
        <taxon>Bacteria</taxon>
        <taxon>Bacillati</taxon>
        <taxon>Bacillota</taxon>
        <taxon>Clostridia</taxon>
        <taxon>Lachnospirales</taxon>
        <taxon>Lachnospiraceae</taxon>
        <taxon>Frisingicoccus</taxon>
    </lineage>
</organism>
<name>A0A4R2LAP4_9FIRM</name>
<reference evidence="1 2" key="1">
    <citation type="submission" date="2019-03" db="EMBL/GenBank/DDBJ databases">
        <title>Genomic Encyclopedia of Type Strains, Phase IV (KMG-IV): sequencing the most valuable type-strain genomes for metagenomic binning, comparative biology and taxonomic classification.</title>
        <authorList>
            <person name="Goeker M."/>
        </authorList>
    </citation>
    <scope>NUCLEOTIDE SEQUENCE [LARGE SCALE GENOMIC DNA]</scope>
    <source>
        <strain evidence="1 2">DSM 28559</strain>
    </source>
</reference>